<dbReference type="Gene3D" id="3.50.7.10">
    <property type="entry name" value="GroEL"/>
    <property type="match status" value="1"/>
</dbReference>
<dbReference type="InterPro" id="IPR027409">
    <property type="entry name" value="GroEL-like_apical_dom_sf"/>
</dbReference>
<evidence type="ECO:0000256" key="2">
    <source>
        <dbReference type="ARBA" id="ARBA00023186"/>
    </source>
</evidence>
<name>A0A240F7C2_9VIRU</name>
<dbReference type="InterPro" id="IPR027410">
    <property type="entry name" value="TCP-1-like_intermed_sf"/>
</dbReference>
<evidence type="ECO:0000313" key="3">
    <source>
        <dbReference type="EMBL" id="AQM32694.1"/>
    </source>
</evidence>
<comment type="similarity">
    <text evidence="1">Belongs to the chaperonin (HSP60) family.</text>
</comment>
<dbReference type="InterPro" id="IPR002423">
    <property type="entry name" value="Cpn60/GroEL/TCP-1"/>
</dbReference>
<dbReference type="FunFam" id="3.50.7.10:FF:000001">
    <property type="entry name" value="60 kDa chaperonin"/>
    <property type="match status" value="1"/>
</dbReference>
<dbReference type="Gene3D" id="1.10.560.10">
    <property type="entry name" value="GroEL-like equatorial domain"/>
    <property type="match status" value="1"/>
</dbReference>
<dbReference type="GO" id="GO:0042026">
    <property type="term" value="P:protein refolding"/>
    <property type="evidence" value="ECO:0007669"/>
    <property type="project" value="InterPro"/>
</dbReference>
<protein>
    <submittedName>
        <fullName evidence="3">Chaperonin GroEL</fullName>
    </submittedName>
</protein>
<dbReference type="GO" id="GO:0005524">
    <property type="term" value="F:ATP binding"/>
    <property type="evidence" value="ECO:0007669"/>
    <property type="project" value="InterPro"/>
</dbReference>
<dbReference type="Gene3D" id="3.30.260.10">
    <property type="entry name" value="TCP-1-like chaperonin intermediate domain"/>
    <property type="match status" value="1"/>
</dbReference>
<dbReference type="PRINTS" id="PR00298">
    <property type="entry name" value="CHAPERONIN60"/>
</dbReference>
<evidence type="ECO:0000256" key="1">
    <source>
        <dbReference type="ARBA" id="ARBA00006607"/>
    </source>
</evidence>
<dbReference type="NCBIfam" id="NF009488">
    <property type="entry name" value="PRK12850.1"/>
    <property type="match status" value="1"/>
</dbReference>
<accession>A0A240F7C2</accession>
<dbReference type="InterPro" id="IPR027413">
    <property type="entry name" value="GROEL-like_equatorial_sf"/>
</dbReference>
<dbReference type="SUPFAM" id="SSF52029">
    <property type="entry name" value="GroEL apical domain-like"/>
    <property type="match status" value="1"/>
</dbReference>
<dbReference type="PANTHER" id="PTHR45633">
    <property type="entry name" value="60 KDA HEAT SHOCK PROTEIN, MITOCHONDRIAL"/>
    <property type="match status" value="1"/>
</dbReference>
<dbReference type="Pfam" id="PF00118">
    <property type="entry name" value="Cpn60_TCP1"/>
    <property type="match status" value="2"/>
</dbReference>
<reference evidence="3" key="1">
    <citation type="journal article" date="2017" name="ISME J.">
        <title>Novel chaperonins are prevalent in the virioplankton and demonstrate links to viral biology and ecology.</title>
        <authorList>
            <person name="Marine R.L."/>
            <person name="Nasko D.J."/>
            <person name="Wray J."/>
            <person name="Polson S.W."/>
            <person name="Wommack K.E."/>
        </authorList>
    </citation>
    <scope>NUCLEOTIDE SEQUENCE</scope>
</reference>
<dbReference type="NCBIfam" id="NF000592">
    <property type="entry name" value="PRK00013.1"/>
    <property type="match status" value="1"/>
</dbReference>
<dbReference type="SUPFAM" id="SSF54849">
    <property type="entry name" value="GroEL-intermediate domain like"/>
    <property type="match status" value="1"/>
</dbReference>
<dbReference type="NCBIfam" id="NF009487">
    <property type="entry name" value="PRK12849.1"/>
    <property type="match status" value="1"/>
</dbReference>
<dbReference type="NCBIfam" id="NF009489">
    <property type="entry name" value="PRK12851.1"/>
    <property type="match status" value="1"/>
</dbReference>
<dbReference type="SUPFAM" id="SSF48592">
    <property type="entry name" value="GroEL equatorial domain-like"/>
    <property type="match status" value="1"/>
</dbReference>
<organism evidence="3">
    <name type="scientific">uncultured virus</name>
    <dbReference type="NCBI Taxonomy" id="340016"/>
    <lineage>
        <taxon>Viruses</taxon>
        <taxon>environmental samples</taxon>
    </lineage>
</organism>
<gene>
    <name evidence="3" type="primary">GroEL</name>
</gene>
<dbReference type="GO" id="GO:0140662">
    <property type="term" value="F:ATP-dependent protein folding chaperone"/>
    <property type="evidence" value="ECO:0007669"/>
    <property type="project" value="InterPro"/>
</dbReference>
<sequence length="530" mass="58260">MIEKDVIFNENARFKLSNGINLLANAVKQTLGAAGNTVILEDEIGRPHITKDGVTVAKSINLSDPVEHLGATVVKQASIKTADEAGDGTTTSIVITQGLINKAFEKIDVGGLNVTKLRNALEDLSYEVIKSVTKRSKAVTEENLKDVATISANNDTELGEIIAEAYTRVGVDGVVTIEESMTKKTYIDVVEGTRIKRGFESPYMITDKEKNQAVLENPYVLISDKKIQVVEDIEPCLKVAMTSKRPILIISEMETAVMNLLNVNKARGTIQVNVISPEGVGLNRFELLEDLAMMTGAVLVSDETGNDFSAVDESFLGSVKKSVSTDKETIISLKNSEKIADAISQRAEMVRNILKKKEDQSNDWHYKDRLSRLSGGIAAIHVGALTEVEMKEKKDRVEDAIFATRAALEEGIVAGGGVALYNAAMDVHSMYFKEKDKERKEACIILAHALTQPIKQILDNASMDYDEFVERLDKVRRRNYGYDVKKKRFGNMFSLGIIDPLKVTKNALQNAISVSITILTTNCVISNKRA</sequence>
<dbReference type="EMBL" id="KU595528">
    <property type="protein sequence ID" value="AQM32694.1"/>
    <property type="molecule type" value="Genomic_DNA"/>
</dbReference>
<dbReference type="InterPro" id="IPR001844">
    <property type="entry name" value="Cpn60/GroEL"/>
</dbReference>
<proteinExistence type="inferred from homology"/>
<keyword evidence="2" id="KW-0143">Chaperone</keyword>